<dbReference type="SUPFAM" id="SSF47473">
    <property type="entry name" value="EF-hand"/>
    <property type="match status" value="1"/>
</dbReference>
<evidence type="ECO:0000259" key="2">
    <source>
        <dbReference type="PROSITE" id="PS50222"/>
    </source>
</evidence>
<dbReference type="PANTHER" id="PTHR23048">
    <property type="entry name" value="MYOSIN LIGHT CHAIN 1, 3"/>
    <property type="match status" value="1"/>
</dbReference>
<keyword evidence="1" id="KW-0677">Repeat</keyword>
<dbReference type="Proteomes" id="UP001626550">
    <property type="component" value="Unassembled WGS sequence"/>
</dbReference>
<evidence type="ECO:0000256" key="1">
    <source>
        <dbReference type="ARBA" id="ARBA00022737"/>
    </source>
</evidence>
<name>A0ABD2PW71_9PLAT</name>
<protein>
    <recommendedName>
        <fullName evidence="2">EF-hand domain-containing protein</fullName>
    </recommendedName>
</protein>
<dbReference type="GO" id="GO:0043226">
    <property type="term" value="C:organelle"/>
    <property type="evidence" value="ECO:0007669"/>
    <property type="project" value="UniProtKB-ARBA"/>
</dbReference>
<dbReference type="EMBL" id="JBJKFK010002291">
    <property type="protein sequence ID" value="KAL3311328.1"/>
    <property type="molecule type" value="Genomic_DNA"/>
</dbReference>
<dbReference type="InterPro" id="IPR002048">
    <property type="entry name" value="EF_hand_dom"/>
</dbReference>
<dbReference type="AlphaFoldDB" id="A0ABD2PW71"/>
<keyword evidence="4" id="KW-1185">Reference proteome</keyword>
<dbReference type="Gene3D" id="1.10.238.10">
    <property type="entry name" value="EF-hand"/>
    <property type="match status" value="1"/>
</dbReference>
<dbReference type="InterPro" id="IPR011992">
    <property type="entry name" value="EF-hand-dom_pair"/>
</dbReference>
<comment type="caution">
    <text evidence="3">The sequence shown here is derived from an EMBL/GenBank/DDBJ whole genome shotgun (WGS) entry which is preliminary data.</text>
</comment>
<evidence type="ECO:0000313" key="4">
    <source>
        <dbReference type="Proteomes" id="UP001626550"/>
    </source>
</evidence>
<organism evidence="3 4">
    <name type="scientific">Cichlidogyrus casuarinus</name>
    <dbReference type="NCBI Taxonomy" id="1844966"/>
    <lineage>
        <taxon>Eukaryota</taxon>
        <taxon>Metazoa</taxon>
        <taxon>Spiralia</taxon>
        <taxon>Lophotrochozoa</taxon>
        <taxon>Platyhelminthes</taxon>
        <taxon>Monogenea</taxon>
        <taxon>Monopisthocotylea</taxon>
        <taxon>Dactylogyridea</taxon>
        <taxon>Ancyrocephalidae</taxon>
        <taxon>Cichlidogyrus</taxon>
    </lineage>
</organism>
<evidence type="ECO:0000313" key="3">
    <source>
        <dbReference type="EMBL" id="KAL3311328.1"/>
    </source>
</evidence>
<dbReference type="PROSITE" id="PS50222">
    <property type="entry name" value="EF_HAND_2"/>
    <property type="match status" value="2"/>
</dbReference>
<feature type="domain" description="EF-hand" evidence="2">
    <location>
        <begin position="53"/>
        <end position="88"/>
    </location>
</feature>
<accession>A0ABD2PW71</accession>
<dbReference type="InterPro" id="IPR050230">
    <property type="entry name" value="CALM/Myosin/TropC-like"/>
</dbReference>
<sequence>MSKKSKVKNKKTNLNDEQLGEFRAAFEASKLDEKSRLAPEHVILLLRKIGLTPSSEDVEKIFEEVDKEGRMYIEGLSFNDFCEFASRKVADVHTPADVIEAFANFDPQKSGFINAESLAEYMTHINNGTVGSVHSSSLSE</sequence>
<proteinExistence type="predicted"/>
<gene>
    <name evidence="3" type="ORF">Ciccas_010093</name>
</gene>
<feature type="domain" description="EF-hand" evidence="2">
    <location>
        <begin position="93"/>
        <end position="128"/>
    </location>
</feature>
<dbReference type="PANTHER" id="PTHR23048:SF0">
    <property type="entry name" value="CALMODULIN LIKE 3"/>
    <property type="match status" value="1"/>
</dbReference>
<dbReference type="FunFam" id="1.10.238.10:FF:000178">
    <property type="entry name" value="Calmodulin-2 A"/>
    <property type="match status" value="1"/>
</dbReference>
<reference evidence="3 4" key="1">
    <citation type="submission" date="2024-11" db="EMBL/GenBank/DDBJ databases">
        <title>Adaptive evolution of stress response genes in parasites aligns with host niche diversity.</title>
        <authorList>
            <person name="Hahn C."/>
            <person name="Resl P."/>
        </authorList>
    </citation>
    <scope>NUCLEOTIDE SEQUENCE [LARGE SCALE GENOMIC DNA]</scope>
    <source>
        <strain evidence="3">EGGRZ-B1_66</strain>
        <tissue evidence="3">Body</tissue>
    </source>
</reference>